<dbReference type="AlphaFoldDB" id="A0A399SZ35"/>
<organism evidence="1 2">
    <name type="scientific">Maribellus luteus</name>
    <dbReference type="NCBI Taxonomy" id="2305463"/>
    <lineage>
        <taxon>Bacteria</taxon>
        <taxon>Pseudomonadati</taxon>
        <taxon>Bacteroidota</taxon>
        <taxon>Bacteroidia</taxon>
        <taxon>Marinilabiliales</taxon>
        <taxon>Prolixibacteraceae</taxon>
        <taxon>Maribellus</taxon>
    </lineage>
</organism>
<proteinExistence type="predicted"/>
<keyword evidence="2" id="KW-1185">Reference proteome</keyword>
<protein>
    <recommendedName>
        <fullName evidence="3">Methane oxygenase PmoA</fullName>
    </recommendedName>
</protein>
<evidence type="ECO:0008006" key="3">
    <source>
        <dbReference type="Google" id="ProtNLM"/>
    </source>
</evidence>
<comment type="caution">
    <text evidence="1">The sequence shown here is derived from an EMBL/GenBank/DDBJ whole genome shotgun (WGS) entry which is preliminary data.</text>
</comment>
<accession>A0A399SZ35</accession>
<sequence>MSKVILLPFVVFLLGITAVSAQLSMQKTGEGILITENKKEVLVYRTTPKSLNGEYERTNYIHPLYSLNGKVLTKDFPADHPHHRGIFWAWHQVWIGEQRISDGWEIKDFEQTLTEFEFMKNASGTVEIRTEVEWKSEKWKKDGKKVPYLQEKASITVHPTVGNVRKIDFEIRLLALEEGLKLGGAENEKGYSGFSVRLGLPKDVAFSGPDGKIKPQETAVPSNGYVQVSGSFDPEEKESGVVMVDHSENPGYPQPWILRAKNSMQNAVWPGREAVAVSTDEPVVLKYSLLVYQGKLNRNKIEKIMGRNCP</sequence>
<dbReference type="Proteomes" id="UP000265926">
    <property type="component" value="Unassembled WGS sequence"/>
</dbReference>
<dbReference type="RefSeq" id="WP_119438315.1">
    <property type="nucleotide sequence ID" value="NZ_QWGR01000006.1"/>
</dbReference>
<reference evidence="1 2" key="1">
    <citation type="submission" date="2018-08" db="EMBL/GenBank/DDBJ databases">
        <title>Pallidiluteibacterium maritimus gen. nov., sp. nov., isolated from coastal sediment.</title>
        <authorList>
            <person name="Zhou L.Y."/>
        </authorList>
    </citation>
    <scope>NUCLEOTIDE SEQUENCE [LARGE SCALE GENOMIC DNA]</scope>
    <source>
        <strain evidence="1 2">XSD2</strain>
    </source>
</reference>
<dbReference type="Pfam" id="PF14100">
    <property type="entry name" value="DUF6807"/>
    <property type="match status" value="1"/>
</dbReference>
<dbReference type="InterPro" id="IPR029475">
    <property type="entry name" value="DUF6807"/>
</dbReference>
<gene>
    <name evidence="1" type="ORF">D1614_12665</name>
</gene>
<evidence type="ECO:0000313" key="1">
    <source>
        <dbReference type="EMBL" id="RIJ47969.1"/>
    </source>
</evidence>
<evidence type="ECO:0000313" key="2">
    <source>
        <dbReference type="Proteomes" id="UP000265926"/>
    </source>
</evidence>
<dbReference type="EMBL" id="QWGR01000006">
    <property type="protein sequence ID" value="RIJ47969.1"/>
    <property type="molecule type" value="Genomic_DNA"/>
</dbReference>
<name>A0A399SZ35_9BACT</name>
<dbReference type="OrthoDB" id="2540540at2"/>